<proteinExistence type="predicted"/>
<dbReference type="EMBL" id="HACA01011459">
    <property type="protein sequence ID" value="CDW28820.1"/>
    <property type="molecule type" value="Transcribed_RNA"/>
</dbReference>
<evidence type="ECO:0000313" key="1">
    <source>
        <dbReference type="EMBL" id="CDW28820.1"/>
    </source>
</evidence>
<dbReference type="AlphaFoldDB" id="A0A0K2TSN5"/>
<protein>
    <submittedName>
        <fullName evidence="1">Uncharacterized protein</fullName>
    </submittedName>
</protein>
<accession>A0A0K2TSN5</accession>
<reference evidence="1" key="1">
    <citation type="submission" date="2014-05" db="EMBL/GenBank/DDBJ databases">
        <authorList>
            <person name="Chronopoulou M."/>
        </authorList>
    </citation>
    <scope>NUCLEOTIDE SEQUENCE</scope>
    <source>
        <tissue evidence="1">Whole organism</tissue>
    </source>
</reference>
<name>A0A0K2TSN5_LEPSM</name>
<organism evidence="1">
    <name type="scientific">Lepeophtheirus salmonis</name>
    <name type="common">Salmon louse</name>
    <name type="synonym">Caligus salmonis</name>
    <dbReference type="NCBI Taxonomy" id="72036"/>
    <lineage>
        <taxon>Eukaryota</taxon>
        <taxon>Metazoa</taxon>
        <taxon>Ecdysozoa</taxon>
        <taxon>Arthropoda</taxon>
        <taxon>Crustacea</taxon>
        <taxon>Multicrustacea</taxon>
        <taxon>Hexanauplia</taxon>
        <taxon>Copepoda</taxon>
        <taxon>Siphonostomatoida</taxon>
        <taxon>Caligidae</taxon>
        <taxon>Lepeophtheirus</taxon>
    </lineage>
</organism>
<sequence>MKDSSIQGDVFPRVRYREARYLEKEVVERIKRYISNCF</sequence>